<evidence type="ECO:0000256" key="8">
    <source>
        <dbReference type="ARBA" id="ARBA00022840"/>
    </source>
</evidence>
<comment type="catalytic activity">
    <reaction evidence="9">
        <text>L-threonyl-[protein] + ATP = O-phospho-L-threonyl-[protein] + ADP + H(+)</text>
        <dbReference type="Rhea" id="RHEA:46608"/>
        <dbReference type="Rhea" id="RHEA-COMP:11060"/>
        <dbReference type="Rhea" id="RHEA-COMP:11605"/>
        <dbReference type="ChEBI" id="CHEBI:15378"/>
        <dbReference type="ChEBI" id="CHEBI:30013"/>
        <dbReference type="ChEBI" id="CHEBI:30616"/>
        <dbReference type="ChEBI" id="CHEBI:61977"/>
        <dbReference type="ChEBI" id="CHEBI:456216"/>
        <dbReference type="EC" id="2.7.11.1"/>
    </reaction>
</comment>
<organism evidence="12 13">
    <name type="scientific">Apis cerana cerana</name>
    <name type="common">Oriental honeybee</name>
    <dbReference type="NCBI Taxonomy" id="94128"/>
    <lineage>
        <taxon>Eukaryota</taxon>
        <taxon>Metazoa</taxon>
        <taxon>Ecdysozoa</taxon>
        <taxon>Arthropoda</taxon>
        <taxon>Hexapoda</taxon>
        <taxon>Insecta</taxon>
        <taxon>Pterygota</taxon>
        <taxon>Neoptera</taxon>
        <taxon>Endopterygota</taxon>
        <taxon>Hymenoptera</taxon>
        <taxon>Apocrita</taxon>
        <taxon>Aculeata</taxon>
        <taxon>Apoidea</taxon>
        <taxon>Anthophila</taxon>
        <taxon>Apidae</taxon>
        <taxon>Apis</taxon>
    </lineage>
</organism>
<dbReference type="GO" id="GO:0070525">
    <property type="term" value="P:tRNA threonylcarbamoyladenosine metabolic process"/>
    <property type="evidence" value="ECO:0007669"/>
    <property type="project" value="TreeGrafter"/>
</dbReference>
<keyword evidence="6" id="KW-0547">Nucleotide-binding</keyword>
<keyword evidence="5" id="KW-0819">tRNA processing</keyword>
<keyword evidence="7 12" id="KW-0418">Kinase</keyword>
<evidence type="ECO:0000256" key="9">
    <source>
        <dbReference type="ARBA" id="ARBA00047899"/>
    </source>
</evidence>
<dbReference type="InterPro" id="IPR000719">
    <property type="entry name" value="Prot_kinase_dom"/>
</dbReference>
<dbReference type="InterPro" id="IPR011009">
    <property type="entry name" value="Kinase-like_dom_sf"/>
</dbReference>
<dbReference type="SMART" id="SM00220">
    <property type="entry name" value="S_TKc"/>
    <property type="match status" value="1"/>
</dbReference>
<keyword evidence="13" id="KW-1185">Reference proteome</keyword>
<dbReference type="GO" id="GO:0005829">
    <property type="term" value="C:cytosol"/>
    <property type="evidence" value="ECO:0007669"/>
    <property type="project" value="TreeGrafter"/>
</dbReference>
<dbReference type="InterPro" id="IPR008266">
    <property type="entry name" value="Tyr_kinase_AS"/>
</dbReference>
<dbReference type="PROSITE" id="PS50011">
    <property type="entry name" value="PROTEIN_KINASE_DOM"/>
    <property type="match status" value="1"/>
</dbReference>
<evidence type="ECO:0000256" key="6">
    <source>
        <dbReference type="ARBA" id="ARBA00022741"/>
    </source>
</evidence>
<dbReference type="GO" id="GO:0004674">
    <property type="term" value="F:protein serine/threonine kinase activity"/>
    <property type="evidence" value="ECO:0007669"/>
    <property type="project" value="UniProtKB-KW"/>
</dbReference>
<evidence type="ECO:0000256" key="2">
    <source>
        <dbReference type="ARBA" id="ARBA00012513"/>
    </source>
</evidence>
<dbReference type="Proteomes" id="UP000242457">
    <property type="component" value="Unassembled WGS sequence"/>
</dbReference>
<gene>
    <name evidence="12" type="ORF">APICC_05745</name>
</gene>
<dbReference type="Pfam" id="PF00069">
    <property type="entry name" value="Pkinase"/>
    <property type="match status" value="1"/>
</dbReference>
<name>A0A2A3EK03_APICC</name>
<dbReference type="GO" id="GO:0005634">
    <property type="term" value="C:nucleus"/>
    <property type="evidence" value="ECO:0007669"/>
    <property type="project" value="TreeGrafter"/>
</dbReference>
<sequence length="259" mass="30272">MDHKNARANEIYEKRFQQCTYWMLNNIKDFELIAQGAEARIYKGIYLGKLTLIKERFEKKYRHPDLDTRLTKDRIKAECRAILRAKTAGIATPAIYLINLEQRCIYMEYIQDAIILKDFLDKSVLKEENIDHLLNFIAQGLGVLIAKLHLKNIIHGDLTTSNILLKNIDNNYIKKYDVANNFVIIDFGLARIESNIEDKAVDLYVLERSLLSAHSEIPSLFSKIFDTYQIHYINKNQCKEIVSKYKEVQLRGRKRLMIG</sequence>
<evidence type="ECO:0000313" key="12">
    <source>
        <dbReference type="EMBL" id="PBC31592.1"/>
    </source>
</evidence>
<dbReference type="PANTHER" id="PTHR12209">
    <property type="entry name" value="NON-SPECIFIC SERINE/THREONINE PROTEIN KINASE"/>
    <property type="match status" value="1"/>
</dbReference>
<dbReference type="Gene3D" id="3.30.200.20">
    <property type="entry name" value="Phosphorylase Kinase, domain 1"/>
    <property type="match status" value="1"/>
</dbReference>
<evidence type="ECO:0000256" key="10">
    <source>
        <dbReference type="ARBA" id="ARBA00048679"/>
    </source>
</evidence>
<comment type="catalytic activity">
    <reaction evidence="10">
        <text>L-seryl-[protein] + ATP = O-phospho-L-seryl-[protein] + ADP + H(+)</text>
        <dbReference type="Rhea" id="RHEA:17989"/>
        <dbReference type="Rhea" id="RHEA-COMP:9863"/>
        <dbReference type="Rhea" id="RHEA-COMP:11604"/>
        <dbReference type="ChEBI" id="CHEBI:15378"/>
        <dbReference type="ChEBI" id="CHEBI:29999"/>
        <dbReference type="ChEBI" id="CHEBI:30616"/>
        <dbReference type="ChEBI" id="CHEBI:83421"/>
        <dbReference type="ChEBI" id="CHEBI:456216"/>
        <dbReference type="EC" id="2.7.11.1"/>
    </reaction>
</comment>
<proteinExistence type="inferred from homology"/>
<evidence type="ECO:0000256" key="5">
    <source>
        <dbReference type="ARBA" id="ARBA00022694"/>
    </source>
</evidence>
<comment type="similarity">
    <text evidence="1">Belongs to the protein kinase superfamily. BUD32 family.</text>
</comment>
<dbReference type="NCBIfam" id="TIGR03724">
    <property type="entry name" value="arch_bud32"/>
    <property type="match status" value="1"/>
</dbReference>
<evidence type="ECO:0000256" key="3">
    <source>
        <dbReference type="ARBA" id="ARBA00022527"/>
    </source>
</evidence>
<dbReference type="Gene3D" id="1.10.510.10">
    <property type="entry name" value="Transferase(Phosphotransferase) domain 1"/>
    <property type="match status" value="1"/>
</dbReference>
<dbReference type="PANTHER" id="PTHR12209:SF0">
    <property type="entry name" value="EKC_KEOPS COMPLEX SUBUNIT TP53RK"/>
    <property type="match status" value="1"/>
</dbReference>
<dbReference type="SUPFAM" id="SSF56112">
    <property type="entry name" value="Protein kinase-like (PK-like)"/>
    <property type="match status" value="1"/>
</dbReference>
<dbReference type="FunFam" id="3.30.200.20:FF:000201">
    <property type="entry name" value="TP53-regulating kinase isoform X1"/>
    <property type="match status" value="1"/>
</dbReference>
<dbReference type="PROSITE" id="PS00109">
    <property type="entry name" value="PROTEIN_KINASE_TYR"/>
    <property type="match status" value="1"/>
</dbReference>
<evidence type="ECO:0000256" key="7">
    <source>
        <dbReference type="ARBA" id="ARBA00022777"/>
    </source>
</evidence>
<keyword evidence="8" id="KW-0067">ATP-binding</keyword>
<protein>
    <recommendedName>
        <fullName evidence="2">non-specific serine/threonine protein kinase</fullName>
        <ecNumber evidence="2">2.7.11.1</ecNumber>
    </recommendedName>
</protein>
<evidence type="ECO:0000256" key="1">
    <source>
        <dbReference type="ARBA" id="ARBA00010630"/>
    </source>
</evidence>
<evidence type="ECO:0000259" key="11">
    <source>
        <dbReference type="PROSITE" id="PS50011"/>
    </source>
</evidence>
<dbReference type="GO" id="GO:0008033">
    <property type="term" value="P:tRNA processing"/>
    <property type="evidence" value="ECO:0007669"/>
    <property type="project" value="UniProtKB-KW"/>
</dbReference>
<dbReference type="AlphaFoldDB" id="A0A2A3EK03"/>
<accession>A0A2A3EK03</accession>
<keyword evidence="4" id="KW-0808">Transferase</keyword>
<feature type="domain" description="Protein kinase" evidence="11">
    <location>
        <begin position="27"/>
        <end position="259"/>
    </location>
</feature>
<dbReference type="GO" id="GO:0000408">
    <property type="term" value="C:EKC/KEOPS complex"/>
    <property type="evidence" value="ECO:0007669"/>
    <property type="project" value="TreeGrafter"/>
</dbReference>
<evidence type="ECO:0000313" key="13">
    <source>
        <dbReference type="Proteomes" id="UP000242457"/>
    </source>
</evidence>
<evidence type="ECO:0000256" key="4">
    <source>
        <dbReference type="ARBA" id="ARBA00022679"/>
    </source>
</evidence>
<dbReference type="OrthoDB" id="3399at2759"/>
<reference evidence="12 13" key="1">
    <citation type="submission" date="2014-07" db="EMBL/GenBank/DDBJ databases">
        <title>Genomic and transcriptomic analysis on Apis cerana provide comprehensive insights into honey bee biology.</title>
        <authorList>
            <person name="Diao Q."/>
            <person name="Sun L."/>
            <person name="Zheng H."/>
            <person name="Zheng H."/>
            <person name="Xu S."/>
            <person name="Wang S."/>
            <person name="Zeng Z."/>
            <person name="Hu F."/>
            <person name="Su S."/>
            <person name="Wu J."/>
        </authorList>
    </citation>
    <scope>NUCLEOTIDE SEQUENCE [LARGE SCALE GENOMIC DNA]</scope>
    <source>
        <tissue evidence="12">Pupae without intestine</tissue>
    </source>
</reference>
<dbReference type="EMBL" id="KZ288230">
    <property type="protein sequence ID" value="PBC31592.1"/>
    <property type="molecule type" value="Genomic_DNA"/>
</dbReference>
<dbReference type="STRING" id="94128.A0A2A3EK03"/>
<dbReference type="GO" id="GO:0005524">
    <property type="term" value="F:ATP binding"/>
    <property type="evidence" value="ECO:0007669"/>
    <property type="project" value="UniProtKB-KW"/>
</dbReference>
<dbReference type="InterPro" id="IPR022495">
    <property type="entry name" value="Bud32"/>
</dbReference>
<keyword evidence="3" id="KW-0723">Serine/threonine-protein kinase</keyword>
<dbReference type="EC" id="2.7.11.1" evidence="2"/>